<keyword evidence="5 6" id="KW-0326">Glycosidase</keyword>
<dbReference type="SUPFAM" id="SSF49785">
    <property type="entry name" value="Galactose-binding domain-like"/>
    <property type="match status" value="1"/>
</dbReference>
<evidence type="ECO:0000256" key="3">
    <source>
        <dbReference type="ARBA" id="ARBA00016205"/>
    </source>
</evidence>
<dbReference type="Gene3D" id="2.60.40.10">
    <property type="entry name" value="Immunoglobulins"/>
    <property type="match status" value="1"/>
</dbReference>
<dbReference type="AlphaFoldDB" id="A0A0R1UJW1"/>
<dbReference type="InterPro" id="IPR006104">
    <property type="entry name" value="Glyco_hydro_2_N"/>
</dbReference>
<feature type="domain" description="Glycoside hydrolase family 2 catalytic" evidence="8">
    <location>
        <begin position="272"/>
        <end position="589"/>
    </location>
</feature>
<dbReference type="PROSITE" id="PS00608">
    <property type="entry name" value="GLYCOSYL_HYDROL_F2_2"/>
    <property type="match status" value="1"/>
</dbReference>
<evidence type="ECO:0000259" key="8">
    <source>
        <dbReference type="Pfam" id="PF02836"/>
    </source>
</evidence>
<organism evidence="10 11">
    <name type="scientific">Levilactobacillus hammesii DSM 16381</name>
    <dbReference type="NCBI Taxonomy" id="1423753"/>
    <lineage>
        <taxon>Bacteria</taxon>
        <taxon>Bacillati</taxon>
        <taxon>Bacillota</taxon>
        <taxon>Bacilli</taxon>
        <taxon>Lactobacillales</taxon>
        <taxon>Lactobacillaceae</taxon>
        <taxon>Levilactobacillus</taxon>
    </lineage>
</organism>
<dbReference type="GO" id="GO:0030246">
    <property type="term" value="F:carbohydrate binding"/>
    <property type="evidence" value="ECO:0007669"/>
    <property type="project" value="TreeGrafter"/>
</dbReference>
<comment type="similarity">
    <text evidence="1 6">Belongs to the glycosyl hydrolase 2 family.</text>
</comment>
<evidence type="ECO:0000256" key="4">
    <source>
        <dbReference type="ARBA" id="ARBA00022801"/>
    </source>
</evidence>
<dbReference type="SUPFAM" id="SSF51445">
    <property type="entry name" value="(Trans)glycosidases"/>
    <property type="match status" value="1"/>
</dbReference>
<dbReference type="InterPro" id="IPR013783">
    <property type="entry name" value="Ig-like_fold"/>
</dbReference>
<dbReference type="Gene3D" id="3.20.20.80">
    <property type="entry name" value="Glycosidases"/>
    <property type="match status" value="1"/>
</dbReference>
<evidence type="ECO:0000256" key="2">
    <source>
        <dbReference type="ARBA" id="ARBA00012761"/>
    </source>
</evidence>
<dbReference type="EC" id="3.2.1.31" evidence="2"/>
<proteinExistence type="inferred from homology"/>
<comment type="caution">
    <text evidence="10">The sequence shown here is derived from an EMBL/GenBank/DDBJ whole genome shotgun (WGS) entry which is preliminary data.</text>
</comment>
<dbReference type="PATRIC" id="fig|1423753.3.peg.851"/>
<evidence type="ECO:0000256" key="5">
    <source>
        <dbReference type="ARBA" id="ARBA00023295"/>
    </source>
</evidence>
<accession>A0A0R1UJW1</accession>
<keyword evidence="11" id="KW-1185">Reference proteome</keyword>
<gene>
    <name evidence="10" type="ORF">FD28_GL000813</name>
</gene>
<dbReference type="SUPFAM" id="SSF49303">
    <property type="entry name" value="beta-Galactosidase/glucuronidase domain"/>
    <property type="match status" value="1"/>
</dbReference>
<evidence type="ECO:0000313" key="11">
    <source>
        <dbReference type="Proteomes" id="UP000051580"/>
    </source>
</evidence>
<dbReference type="PROSITE" id="PS00719">
    <property type="entry name" value="GLYCOSYL_HYDROL_F2_1"/>
    <property type="match status" value="1"/>
</dbReference>
<dbReference type="InterPro" id="IPR036156">
    <property type="entry name" value="Beta-gal/glucu_dom_sf"/>
</dbReference>
<evidence type="ECO:0000259" key="9">
    <source>
        <dbReference type="Pfam" id="PF02837"/>
    </source>
</evidence>
<dbReference type="Proteomes" id="UP000051580">
    <property type="component" value="Unassembled WGS sequence"/>
</dbReference>
<dbReference type="GO" id="GO:0019391">
    <property type="term" value="P:glucuronoside catabolic process"/>
    <property type="evidence" value="ECO:0007669"/>
    <property type="project" value="TreeGrafter"/>
</dbReference>
<evidence type="ECO:0000259" key="7">
    <source>
        <dbReference type="Pfam" id="PF00703"/>
    </source>
</evidence>
<dbReference type="GO" id="GO:0004566">
    <property type="term" value="F:beta-glucuronidase activity"/>
    <property type="evidence" value="ECO:0007669"/>
    <property type="project" value="UniProtKB-EC"/>
</dbReference>
<dbReference type="Gene3D" id="2.60.120.260">
    <property type="entry name" value="Galactose-binding domain-like"/>
    <property type="match status" value="1"/>
</dbReference>
<dbReference type="InterPro" id="IPR008979">
    <property type="entry name" value="Galactose-bd-like_sf"/>
</dbReference>
<dbReference type="EMBL" id="AZFS01000061">
    <property type="protein sequence ID" value="KRL93632.1"/>
    <property type="molecule type" value="Genomic_DNA"/>
</dbReference>
<dbReference type="PANTHER" id="PTHR10066:SF67">
    <property type="entry name" value="BETA-GLUCURONIDASE"/>
    <property type="match status" value="1"/>
</dbReference>
<feature type="domain" description="Glycosyl hydrolases family 2 sugar binding" evidence="9">
    <location>
        <begin position="9"/>
        <end position="175"/>
    </location>
</feature>
<dbReference type="InterPro" id="IPR023232">
    <property type="entry name" value="Glyco_hydro_2_AS"/>
</dbReference>
<dbReference type="GO" id="GO:0005975">
    <property type="term" value="P:carbohydrate metabolic process"/>
    <property type="evidence" value="ECO:0007669"/>
    <property type="project" value="InterPro"/>
</dbReference>
<protein>
    <recommendedName>
        <fullName evidence="3">Beta-glucuronidase</fullName>
        <ecNumber evidence="2">3.2.1.31</ecNumber>
    </recommendedName>
</protein>
<keyword evidence="4 6" id="KW-0378">Hydrolase</keyword>
<dbReference type="InterPro" id="IPR006102">
    <property type="entry name" value="Ig-like_GH2"/>
</dbReference>
<dbReference type="InterPro" id="IPR006103">
    <property type="entry name" value="Glyco_hydro_2_cat"/>
</dbReference>
<name>A0A0R1UJW1_9LACO</name>
<dbReference type="STRING" id="1423753.FD28_GL000813"/>
<dbReference type="InterPro" id="IPR006101">
    <property type="entry name" value="Glyco_hydro_2"/>
</dbReference>
<dbReference type="FunFam" id="3.20.20.80:FF:000080">
    <property type="entry name" value="Beta-glucuronidase UidA"/>
    <property type="match status" value="1"/>
</dbReference>
<feature type="domain" description="Glycoside hydrolase family 2 immunoglobulin-like beta-sandwich" evidence="7">
    <location>
        <begin position="178"/>
        <end position="270"/>
    </location>
</feature>
<dbReference type="Pfam" id="PF00703">
    <property type="entry name" value="Glyco_hydro_2"/>
    <property type="match status" value="1"/>
</dbReference>
<evidence type="ECO:0000313" key="10">
    <source>
        <dbReference type="EMBL" id="KRL93632.1"/>
    </source>
</evidence>
<reference evidence="10 11" key="1">
    <citation type="journal article" date="2015" name="Genome Announc.">
        <title>Expanding the biotechnology potential of lactobacilli through comparative genomics of 213 strains and associated genera.</title>
        <authorList>
            <person name="Sun Z."/>
            <person name="Harris H.M."/>
            <person name="McCann A."/>
            <person name="Guo C."/>
            <person name="Argimon S."/>
            <person name="Zhang W."/>
            <person name="Yang X."/>
            <person name="Jeffery I.B."/>
            <person name="Cooney J.C."/>
            <person name="Kagawa T.F."/>
            <person name="Liu W."/>
            <person name="Song Y."/>
            <person name="Salvetti E."/>
            <person name="Wrobel A."/>
            <person name="Rasinkangas P."/>
            <person name="Parkhill J."/>
            <person name="Rea M.C."/>
            <person name="O'Sullivan O."/>
            <person name="Ritari J."/>
            <person name="Douillard F.P."/>
            <person name="Paul Ross R."/>
            <person name="Yang R."/>
            <person name="Briner A.E."/>
            <person name="Felis G.E."/>
            <person name="de Vos W.M."/>
            <person name="Barrangou R."/>
            <person name="Klaenhammer T.R."/>
            <person name="Caufield P.W."/>
            <person name="Cui Y."/>
            <person name="Zhang H."/>
            <person name="O'Toole P.W."/>
        </authorList>
    </citation>
    <scope>NUCLEOTIDE SEQUENCE [LARGE SCALE GENOMIC DNA]</scope>
    <source>
        <strain evidence="10 11">DSM 16381</strain>
    </source>
</reference>
<dbReference type="PANTHER" id="PTHR10066">
    <property type="entry name" value="BETA-GLUCURONIDASE"/>
    <property type="match status" value="1"/>
</dbReference>
<dbReference type="Pfam" id="PF02837">
    <property type="entry name" value="Glyco_hydro_2_N"/>
    <property type="match status" value="1"/>
</dbReference>
<evidence type="ECO:0000256" key="1">
    <source>
        <dbReference type="ARBA" id="ARBA00007401"/>
    </source>
</evidence>
<sequence length="596" mass="67085">MTATRSVLSLNGIWSFKMQAAGDVIDPVAPLKTTEVMAVPASFSDQTANPEIRQHSGYFWYERDFTVPAALMDQRLSLRFGSATHEAWVFVNGTEVGHHKGGFTPFELPINDTVHAGTNRVTVKISNLLDHSTLPVGNYTETKDAAGNVIPHVDENFDFFNYAGLHRNVNLMATPWNRVEDVVITPKIDLATNSADVAVTVKSTAAATVKVTLLDENEAIVATAEGAENTIHLDHIHLWQPLNAYLYQARVELFDGDTLIDSYTEPFGMRTVAIDSGKFLINGKPFYFKGFGKHEDSYVNGRGLNEAVNVLDLNLLKKMGANSFRTSHYPYSEEMMRLCDREGIVVIDEVPAVGLMPDFNFDVSSAFKNNDNPFWSTVQTQAAHKQALEEMIGRDKNHASVVIWSIANEPATFLPGAHDYFEPLFKLARQLDPQDRPCTYINIMMSTPDRDNCSDLADLLTLNRYYGWYIQTGDLKAAAAAEEAELRAWQEKWPDKPIMFTEFGADTVAGVHSAYNEPFSEEYQVNYYDMNAKIFDKIDNFVGEQLWNFADFQTKFGINRVQGNKKGIFTRSREPKAAAIWLSRRWNGIPNFNYKK</sequence>
<evidence type="ECO:0000256" key="6">
    <source>
        <dbReference type="RuleBase" id="RU361154"/>
    </source>
</evidence>
<dbReference type="InterPro" id="IPR023230">
    <property type="entry name" value="Glyco_hydro_2_CS"/>
</dbReference>
<dbReference type="NCBIfam" id="NF007538">
    <property type="entry name" value="PRK10150.1"/>
    <property type="match status" value="1"/>
</dbReference>
<dbReference type="Pfam" id="PF02836">
    <property type="entry name" value="Glyco_hydro_2_C"/>
    <property type="match status" value="1"/>
</dbReference>
<dbReference type="PRINTS" id="PR00132">
    <property type="entry name" value="GLHYDRLASE2"/>
</dbReference>
<dbReference type="InterPro" id="IPR017853">
    <property type="entry name" value="GH"/>
</dbReference>